<dbReference type="AlphaFoldDB" id="A0A4D6MIP5"/>
<name>A0A4D6MIP5_VIGUN</name>
<dbReference type="EMBL" id="CP039351">
    <property type="protein sequence ID" value="QCD99856.1"/>
    <property type="molecule type" value="Genomic_DNA"/>
</dbReference>
<organism evidence="1 2">
    <name type="scientific">Vigna unguiculata</name>
    <name type="common">Cowpea</name>
    <dbReference type="NCBI Taxonomy" id="3917"/>
    <lineage>
        <taxon>Eukaryota</taxon>
        <taxon>Viridiplantae</taxon>
        <taxon>Streptophyta</taxon>
        <taxon>Embryophyta</taxon>
        <taxon>Tracheophyta</taxon>
        <taxon>Spermatophyta</taxon>
        <taxon>Magnoliopsida</taxon>
        <taxon>eudicotyledons</taxon>
        <taxon>Gunneridae</taxon>
        <taxon>Pentapetalae</taxon>
        <taxon>rosids</taxon>
        <taxon>fabids</taxon>
        <taxon>Fabales</taxon>
        <taxon>Fabaceae</taxon>
        <taxon>Papilionoideae</taxon>
        <taxon>50 kb inversion clade</taxon>
        <taxon>NPAAA clade</taxon>
        <taxon>indigoferoid/millettioid clade</taxon>
        <taxon>Phaseoleae</taxon>
        <taxon>Vigna</taxon>
    </lineage>
</organism>
<evidence type="ECO:0000313" key="2">
    <source>
        <dbReference type="Proteomes" id="UP000501690"/>
    </source>
</evidence>
<gene>
    <name evidence="1" type="ORF">DEO72_LG7g1142</name>
</gene>
<evidence type="ECO:0000313" key="1">
    <source>
        <dbReference type="EMBL" id="QCD99856.1"/>
    </source>
</evidence>
<sequence>MRVVRAGGVLAEVVAVLEMVRRCVCHGWNGACAMAAAGLTVANRSGAEVVAERCWCSGDGTAARSCALFWFACAAEKMEMVVAPREMQR</sequence>
<accession>A0A4D6MIP5</accession>
<keyword evidence="2" id="KW-1185">Reference proteome</keyword>
<reference evidence="1 2" key="1">
    <citation type="submission" date="2019-04" db="EMBL/GenBank/DDBJ databases">
        <title>An improved genome assembly and genetic linkage map for asparagus bean, Vigna unguiculata ssp. sesquipedialis.</title>
        <authorList>
            <person name="Xia Q."/>
            <person name="Zhang R."/>
            <person name="Dong Y."/>
        </authorList>
    </citation>
    <scope>NUCLEOTIDE SEQUENCE [LARGE SCALE GENOMIC DNA]</scope>
    <source>
        <tissue evidence="1">Leaf</tissue>
    </source>
</reference>
<proteinExistence type="predicted"/>
<dbReference type="Proteomes" id="UP000501690">
    <property type="component" value="Linkage Group LG7"/>
</dbReference>
<protein>
    <submittedName>
        <fullName evidence="1">Uncharacterized protein</fullName>
    </submittedName>
</protein>